<protein>
    <recommendedName>
        <fullName evidence="10">DNA mismatch repair protein MSH5</fullName>
    </recommendedName>
    <alternativeName>
        <fullName evidence="11">MutS protein homolog 5</fullName>
    </alternativeName>
</protein>
<dbReference type="SMART" id="SM00534">
    <property type="entry name" value="MUTSac"/>
    <property type="match status" value="1"/>
</dbReference>
<dbReference type="InterPro" id="IPR007696">
    <property type="entry name" value="DNA_mismatch_repair_MutS_core"/>
</dbReference>
<dbReference type="InterPro" id="IPR027417">
    <property type="entry name" value="P-loop_NTPase"/>
</dbReference>
<dbReference type="SMART" id="SM00533">
    <property type="entry name" value="MUTSd"/>
    <property type="match status" value="1"/>
</dbReference>
<keyword evidence="8" id="KW-0539">Nucleus</keyword>
<evidence type="ECO:0000256" key="11">
    <source>
        <dbReference type="ARBA" id="ARBA00077470"/>
    </source>
</evidence>
<evidence type="ECO:0000256" key="10">
    <source>
        <dbReference type="ARBA" id="ARBA00073549"/>
    </source>
</evidence>
<dbReference type="Proteomes" id="UP000033140">
    <property type="component" value="Unassembled WGS sequence"/>
</dbReference>
<sequence>MAPHSEHPAEDNTHVRFASSPSHAPQPRPLSSSSSSPDQDWDGTLDETIMALDYRDRKIGCCYLNAIEGKLWMMEDMEESAPWDLVEALRFHVQPSTILLSSRIEESLLDKLEGLAAPTEPAPSSSSSATSGPDSTGFALDIRPATEFAYQTARSRLISLRVGQKEGPRIEFAGAEEGDGQREGLMRLAGWVDVDSKVTVGCAGAVIAYFARRRLIGGIHGDDEFVRVSVNAISMFSMNDYMLVNADTICSLQIFEDESHPNFHMQGRGGRGKEGLSLFGIMNSTRTPQGSLLLRRWFLRPSLSLDILHARHSTLSLFLHPSNLHVSDALCTALKKVKDIGKTLLGLRSGRSGGTVGEWQRMLEFIWSTIKIRGAIEELFQTSENDNALPIIQQITNNFDIPALTTLGTLLTSTIDFDTSSLEHRTVIARGVDDELDNMKHVYDGLDSMLAQAAAQLAEQVPREVAGVLNVIYFPQLGYLITVPAAEEGEAGGGGRRLWEGEGWEFQFNTATCFYYKSVEMRELDEYFGDIHGLIVDREIELVHQLQLRVLESSALLTKTSDICAELDCLLALAESARKFGYQRPRMVEENVIRITKGRHPLQELLVPSIVENDTNLAGGRSTDALRLDGEDGEEGELEVNSAMLLTGANFSGKSVYLKQVALIVYLAHVGSYVPAESATIGLTDKILTRIQTRESVSKMQSAFMIDLQQISLALRAATRRSLLIIDEFGKGTESTDGAGLFCGVLDWLLRLGEERPKVLAATHYHETLEGGFLDPDLPLSYAHMEIILDPSSSTNANPNLTYLYRLRPGRSLSSFGTHCAANAGIAPEIIERAEKFVEVAARGEDIASVCALGGGNGEREKKELEEAEVVARRFLEWEIDCDDGDIRDVLARVEKTSRELISCKSKSKDKMDDKTLYDNESLRRKDGFHLNQNDHQLKDRGGVFSFLRPTHASFTHKHDERTELRWNSRSHRKGRHLVTIHKSANTTLPSTQARRGGFRFKFPVFKRHTHQHHHITPFQPFNISWWVATAFVIGSAVWIVNGFFVWLPTAFPDAVKTNNPASVWTGFAGGTIFEVGAWLAWVESLNRGRTVCFGVEVEGVLRRVRSGRRGGEGGLVGEGNTKEGSVLQGEACKHVHHTHLFHRRSSTSSTDTTLPTSSSTTPSPTSSATKPTQKWRWYGWLPHELGYLASIIQFLAATIFWISTITGLPNILYAPTPSNLTLRIIFFWTPQVVGGLLFIISSLLYMLETQKAWYKLNLTSLGWWIAVWNLVGSVGFCLCGALGYAADRGSTRCAYQSGLSTFWASFGFMIGSCLQWWEGVDTAVVEVVEDQAE</sequence>
<evidence type="ECO:0000256" key="7">
    <source>
        <dbReference type="ARBA" id="ARBA00023125"/>
    </source>
</evidence>
<keyword evidence="13" id="KW-0812">Transmembrane</keyword>
<dbReference type="GO" id="GO:0005694">
    <property type="term" value="C:chromosome"/>
    <property type="evidence" value="ECO:0007669"/>
    <property type="project" value="UniProtKB-SubCell"/>
</dbReference>
<feature type="region of interest" description="Disordered" evidence="12">
    <location>
        <begin position="116"/>
        <end position="136"/>
    </location>
</feature>
<evidence type="ECO:0000313" key="16">
    <source>
        <dbReference type="Proteomes" id="UP000033140"/>
    </source>
</evidence>
<dbReference type="SUPFAM" id="SSF48334">
    <property type="entry name" value="DNA repair protein MutS, domain III"/>
    <property type="match status" value="1"/>
</dbReference>
<evidence type="ECO:0000256" key="8">
    <source>
        <dbReference type="ARBA" id="ARBA00023242"/>
    </source>
</evidence>
<evidence type="ECO:0000256" key="1">
    <source>
        <dbReference type="ARBA" id="ARBA00004123"/>
    </source>
</evidence>
<feature type="region of interest" description="Disordered" evidence="12">
    <location>
        <begin position="1142"/>
        <end position="1172"/>
    </location>
</feature>
<name>A0A0E9NR64_SAICN</name>
<dbReference type="SUPFAM" id="SSF52540">
    <property type="entry name" value="P-loop containing nucleoside triphosphate hydrolases"/>
    <property type="match status" value="1"/>
</dbReference>
<dbReference type="GO" id="GO:0140664">
    <property type="term" value="F:ATP-dependent DNA damage sensor activity"/>
    <property type="evidence" value="ECO:0007669"/>
    <property type="project" value="InterPro"/>
</dbReference>
<feature type="transmembrane region" description="Helical" evidence="13">
    <location>
        <begin position="1062"/>
        <end position="1082"/>
    </location>
</feature>
<evidence type="ECO:0000256" key="6">
    <source>
        <dbReference type="ARBA" id="ARBA00022840"/>
    </source>
</evidence>
<feature type="transmembrane region" description="Helical" evidence="13">
    <location>
        <begin position="1186"/>
        <end position="1214"/>
    </location>
</feature>
<reference evidence="15 16" key="2">
    <citation type="journal article" date="2014" name="J. Gen. Appl. Microbiol.">
        <title>The early diverging ascomycetous budding yeast Saitoella complicata has three histone deacetylases belonging to the Clr6, Hos2, and Rpd3 lineages.</title>
        <authorList>
            <person name="Nishida H."/>
            <person name="Matsumoto T."/>
            <person name="Kondo S."/>
            <person name="Hamamoto M."/>
            <person name="Yoshikawa H."/>
        </authorList>
    </citation>
    <scope>NUCLEOTIDE SEQUENCE [LARGE SCALE GENOMIC DNA]</scope>
    <source>
        <strain evidence="15 16">NRRL Y-17804</strain>
    </source>
</reference>
<evidence type="ECO:0000256" key="5">
    <source>
        <dbReference type="ARBA" id="ARBA00022741"/>
    </source>
</evidence>
<feature type="transmembrane region" description="Helical" evidence="13">
    <location>
        <begin position="1226"/>
        <end position="1246"/>
    </location>
</feature>
<organism evidence="15 16">
    <name type="scientific">Saitoella complicata (strain BCRC 22490 / CBS 7301 / JCM 7358 / NBRC 10748 / NRRL Y-17804)</name>
    <dbReference type="NCBI Taxonomy" id="698492"/>
    <lineage>
        <taxon>Eukaryota</taxon>
        <taxon>Fungi</taxon>
        <taxon>Dikarya</taxon>
        <taxon>Ascomycota</taxon>
        <taxon>Taphrinomycotina</taxon>
        <taxon>Taphrinomycotina incertae sedis</taxon>
        <taxon>Saitoella</taxon>
    </lineage>
</organism>
<feature type="transmembrane region" description="Helical" evidence="13">
    <location>
        <begin position="1266"/>
        <end position="1287"/>
    </location>
</feature>
<dbReference type="Pfam" id="PF05192">
    <property type="entry name" value="MutS_III"/>
    <property type="match status" value="1"/>
</dbReference>
<feature type="domain" description="DNA mismatch repair proteins mutS family" evidence="14">
    <location>
        <begin position="722"/>
        <end position="738"/>
    </location>
</feature>
<dbReference type="InterPro" id="IPR000432">
    <property type="entry name" value="DNA_mismatch_repair_MutS_C"/>
</dbReference>
<reference evidence="15 16" key="3">
    <citation type="journal article" date="2015" name="Genome Announc.">
        <title>Draft Genome Sequence of the Archiascomycetous Yeast Saitoella complicata.</title>
        <authorList>
            <person name="Yamauchi K."/>
            <person name="Kondo S."/>
            <person name="Hamamoto M."/>
            <person name="Takahashi Y."/>
            <person name="Ogura Y."/>
            <person name="Hayashi T."/>
            <person name="Nishida H."/>
        </authorList>
    </citation>
    <scope>NUCLEOTIDE SEQUENCE [LARGE SCALE GENOMIC DNA]</scope>
    <source>
        <strain evidence="15 16">NRRL Y-17804</strain>
    </source>
</reference>
<dbReference type="GO" id="GO:0051026">
    <property type="term" value="P:chiasma assembly"/>
    <property type="evidence" value="ECO:0007669"/>
    <property type="project" value="TreeGrafter"/>
</dbReference>
<dbReference type="CDD" id="cd03281">
    <property type="entry name" value="ABC_MSH5_euk"/>
    <property type="match status" value="1"/>
</dbReference>
<keyword evidence="13" id="KW-1133">Transmembrane helix</keyword>
<comment type="caution">
    <text evidence="15">The sequence shown here is derived from an EMBL/GenBank/DDBJ whole genome shotgun (WGS) entry which is preliminary data.</text>
</comment>
<evidence type="ECO:0000259" key="14">
    <source>
        <dbReference type="PROSITE" id="PS00486"/>
    </source>
</evidence>
<feature type="transmembrane region" description="Helical" evidence="13">
    <location>
        <begin position="1026"/>
        <end position="1050"/>
    </location>
</feature>
<evidence type="ECO:0000256" key="13">
    <source>
        <dbReference type="SAM" id="Phobius"/>
    </source>
</evidence>
<keyword evidence="9" id="KW-0469">Meiosis</keyword>
<keyword evidence="13" id="KW-0472">Membrane</keyword>
<keyword evidence="5" id="KW-0547">Nucleotide-binding</keyword>
<dbReference type="Pfam" id="PF00488">
    <property type="entry name" value="MutS_V"/>
    <property type="match status" value="1"/>
</dbReference>
<evidence type="ECO:0000256" key="12">
    <source>
        <dbReference type="SAM" id="MobiDB-lite"/>
    </source>
</evidence>
<evidence type="ECO:0000256" key="9">
    <source>
        <dbReference type="ARBA" id="ARBA00023254"/>
    </source>
</evidence>
<evidence type="ECO:0000313" key="15">
    <source>
        <dbReference type="EMBL" id="GAO51890.1"/>
    </source>
</evidence>
<proteinExistence type="inferred from homology"/>
<feature type="region of interest" description="Disordered" evidence="12">
    <location>
        <begin position="1"/>
        <end position="42"/>
    </location>
</feature>
<reference evidence="15 16" key="1">
    <citation type="journal article" date="2011" name="J. Gen. Appl. Microbiol.">
        <title>Draft genome sequencing of the enigmatic yeast Saitoella complicata.</title>
        <authorList>
            <person name="Nishida H."/>
            <person name="Hamamoto M."/>
            <person name="Sugiyama J."/>
        </authorList>
    </citation>
    <scope>NUCLEOTIDE SEQUENCE [LARGE SCALE GENOMIC DNA]</scope>
    <source>
        <strain evidence="15 16">NRRL Y-17804</strain>
    </source>
</reference>
<dbReference type="OMA" id="MVSMSHI"/>
<dbReference type="GO" id="GO:0005634">
    <property type="term" value="C:nucleus"/>
    <property type="evidence" value="ECO:0007669"/>
    <property type="project" value="UniProtKB-SubCell"/>
</dbReference>
<comment type="similarity">
    <text evidence="3">Belongs to the DNA mismatch repair MutS family.</text>
</comment>
<gene>
    <name evidence="15" type="ORF">G7K_5980-t2</name>
</gene>
<evidence type="ECO:0000256" key="2">
    <source>
        <dbReference type="ARBA" id="ARBA00004286"/>
    </source>
</evidence>
<keyword evidence="4" id="KW-0158">Chromosome</keyword>
<keyword evidence="7" id="KW-0238">DNA-binding</keyword>
<feature type="compositionally biased region" description="Basic and acidic residues" evidence="12">
    <location>
        <begin position="1"/>
        <end position="14"/>
    </location>
</feature>
<evidence type="ECO:0000256" key="3">
    <source>
        <dbReference type="ARBA" id="ARBA00006271"/>
    </source>
</evidence>
<dbReference type="EMBL" id="BACD03000054">
    <property type="protein sequence ID" value="GAO51890.1"/>
    <property type="molecule type" value="Genomic_DNA"/>
</dbReference>
<dbReference type="Gene3D" id="1.10.1420.10">
    <property type="match status" value="1"/>
</dbReference>
<accession>A0A0E9NR64</accession>
<dbReference type="InterPro" id="IPR045076">
    <property type="entry name" value="MutS"/>
</dbReference>
<keyword evidence="16" id="KW-1185">Reference proteome</keyword>
<dbReference type="GO" id="GO:0005524">
    <property type="term" value="F:ATP binding"/>
    <property type="evidence" value="ECO:0007669"/>
    <property type="project" value="UniProtKB-KW"/>
</dbReference>
<dbReference type="PROSITE" id="PS00486">
    <property type="entry name" value="DNA_MISMATCH_REPAIR_2"/>
    <property type="match status" value="1"/>
</dbReference>
<comment type="subcellular location">
    <subcellularLocation>
        <location evidence="2">Chromosome</location>
    </subcellularLocation>
    <subcellularLocation>
        <location evidence="1">Nucleus</location>
    </subcellularLocation>
</comment>
<dbReference type="GO" id="GO:0030983">
    <property type="term" value="F:mismatched DNA binding"/>
    <property type="evidence" value="ECO:0007669"/>
    <property type="project" value="InterPro"/>
</dbReference>
<dbReference type="FunFam" id="3.40.50.300:FF:001067">
    <property type="entry name" value="DNA mismatch repair protein MSH5"/>
    <property type="match status" value="1"/>
</dbReference>
<dbReference type="PANTHER" id="PTHR11361">
    <property type="entry name" value="DNA MISMATCH REPAIR PROTEIN MUTS FAMILY MEMBER"/>
    <property type="match status" value="1"/>
</dbReference>
<dbReference type="GO" id="GO:0006298">
    <property type="term" value="P:mismatch repair"/>
    <property type="evidence" value="ECO:0007669"/>
    <property type="project" value="InterPro"/>
</dbReference>
<dbReference type="STRING" id="698492.A0A0E9NR64"/>
<dbReference type="InterPro" id="IPR036187">
    <property type="entry name" value="DNA_mismatch_repair_MutS_sf"/>
</dbReference>
<dbReference type="PANTHER" id="PTHR11361:SF20">
    <property type="entry name" value="MUTS PROTEIN HOMOLOG 5"/>
    <property type="match status" value="1"/>
</dbReference>
<feature type="transmembrane region" description="Helical" evidence="13">
    <location>
        <begin position="1299"/>
        <end position="1318"/>
    </location>
</feature>
<feature type="compositionally biased region" description="Low complexity" evidence="12">
    <location>
        <begin position="1147"/>
        <end position="1172"/>
    </location>
</feature>
<evidence type="ECO:0000256" key="4">
    <source>
        <dbReference type="ARBA" id="ARBA00022454"/>
    </source>
</evidence>
<keyword evidence="6" id="KW-0067">ATP-binding</keyword>
<dbReference type="Gene3D" id="3.40.50.300">
    <property type="entry name" value="P-loop containing nucleotide triphosphate hydrolases"/>
    <property type="match status" value="1"/>
</dbReference>